<keyword evidence="3" id="KW-0175">Coiled coil</keyword>
<dbReference type="InterPro" id="IPR036979">
    <property type="entry name" value="CM_dom_sf"/>
</dbReference>
<dbReference type="PANTHER" id="PTHR38041:SF1">
    <property type="entry name" value="CHORISMATE MUTASE"/>
    <property type="match status" value="1"/>
</dbReference>
<dbReference type="EC" id="5.4.99.5" evidence="1"/>
<proteinExistence type="predicted"/>
<dbReference type="InterPro" id="IPR002701">
    <property type="entry name" value="CM_II_prokaryot"/>
</dbReference>
<organism evidence="5 6">
    <name type="scientific">Fibrobacter succinogenes</name>
    <name type="common">Bacteroides succinogenes</name>
    <dbReference type="NCBI Taxonomy" id="833"/>
    <lineage>
        <taxon>Bacteria</taxon>
        <taxon>Pseudomonadati</taxon>
        <taxon>Fibrobacterota</taxon>
        <taxon>Fibrobacteria</taxon>
        <taxon>Fibrobacterales</taxon>
        <taxon>Fibrobacteraceae</taxon>
        <taxon>Fibrobacter</taxon>
    </lineage>
</organism>
<dbReference type="InterPro" id="IPR051331">
    <property type="entry name" value="Chorismate_mutase-related"/>
</dbReference>
<feature type="coiled-coil region" evidence="3">
    <location>
        <begin position="3"/>
        <end position="30"/>
    </location>
</feature>
<feature type="domain" description="Chorismate mutase" evidence="4">
    <location>
        <begin position="1"/>
        <end position="87"/>
    </location>
</feature>
<evidence type="ECO:0000256" key="3">
    <source>
        <dbReference type="SAM" id="Coils"/>
    </source>
</evidence>
<dbReference type="RefSeq" id="WP_014547164.1">
    <property type="nucleotide sequence ID" value="NZ_CACZHM010000002.1"/>
</dbReference>
<evidence type="ECO:0000256" key="2">
    <source>
        <dbReference type="ARBA" id="ARBA00023235"/>
    </source>
</evidence>
<dbReference type="EMBL" id="UHJL01000001">
    <property type="protein sequence ID" value="SUQ19634.1"/>
    <property type="molecule type" value="Genomic_DNA"/>
</dbReference>
<dbReference type="InterPro" id="IPR036263">
    <property type="entry name" value="Chorismate_II_sf"/>
</dbReference>
<dbReference type="PANTHER" id="PTHR38041">
    <property type="entry name" value="CHORISMATE MUTASE"/>
    <property type="match status" value="1"/>
</dbReference>
<name>A0A380RW46_FIBSU</name>
<dbReference type="Proteomes" id="UP000255423">
    <property type="component" value="Unassembled WGS sequence"/>
</dbReference>
<dbReference type="OMA" id="MEIADWR"/>
<dbReference type="SUPFAM" id="SSF48600">
    <property type="entry name" value="Chorismate mutase II"/>
    <property type="match status" value="1"/>
</dbReference>
<dbReference type="PROSITE" id="PS51168">
    <property type="entry name" value="CHORISMATE_MUT_2"/>
    <property type="match status" value="1"/>
</dbReference>
<gene>
    <name evidence="5" type="ORF">SAMN05661053_0874</name>
</gene>
<evidence type="ECO:0000256" key="1">
    <source>
        <dbReference type="ARBA" id="ARBA00012404"/>
    </source>
</evidence>
<evidence type="ECO:0000313" key="6">
    <source>
        <dbReference type="Proteomes" id="UP000255423"/>
    </source>
</evidence>
<reference evidence="5 6" key="1">
    <citation type="submission" date="2017-08" db="EMBL/GenBank/DDBJ databases">
        <authorList>
            <person name="de Groot N.N."/>
        </authorList>
    </citation>
    <scope>NUCLEOTIDE SEQUENCE [LARGE SCALE GENOMIC DNA]</scope>
    <source>
        <strain evidence="5 6">HM2</strain>
    </source>
</reference>
<dbReference type="AlphaFoldDB" id="A0A380RW46"/>
<dbReference type="GO" id="GO:0009697">
    <property type="term" value="P:salicylic acid biosynthetic process"/>
    <property type="evidence" value="ECO:0007669"/>
    <property type="project" value="TreeGrafter"/>
</dbReference>
<keyword evidence="2" id="KW-0413">Isomerase</keyword>
<dbReference type="Gene3D" id="1.20.59.10">
    <property type="entry name" value="Chorismate mutase"/>
    <property type="match status" value="1"/>
</dbReference>
<dbReference type="GO" id="GO:0046417">
    <property type="term" value="P:chorismate metabolic process"/>
    <property type="evidence" value="ECO:0007669"/>
    <property type="project" value="InterPro"/>
</dbReference>
<accession>A0A380RW46</accession>
<evidence type="ECO:0000259" key="4">
    <source>
        <dbReference type="PROSITE" id="PS51168"/>
    </source>
</evidence>
<sequence length="87" mass="9947">MDINEWRIRIDELNDELMSLLNKRATYAAEIGKIKKQKGLPVFDEGREQSVLNLVAEKAAKAGGPLSPESFQNIFRVIMEETRKVEE</sequence>
<protein>
    <recommendedName>
        <fullName evidence="1">chorismate mutase</fullName>
        <ecNumber evidence="1">5.4.99.5</ecNumber>
    </recommendedName>
</protein>
<dbReference type="GO" id="GO:0004106">
    <property type="term" value="F:chorismate mutase activity"/>
    <property type="evidence" value="ECO:0007669"/>
    <property type="project" value="UniProtKB-EC"/>
</dbReference>
<evidence type="ECO:0000313" key="5">
    <source>
        <dbReference type="EMBL" id="SUQ19634.1"/>
    </source>
</evidence>
<dbReference type="SMART" id="SM00830">
    <property type="entry name" value="CM_2"/>
    <property type="match status" value="1"/>
</dbReference>
<dbReference type="Pfam" id="PF01817">
    <property type="entry name" value="CM_2"/>
    <property type="match status" value="1"/>
</dbReference>